<protein>
    <submittedName>
        <fullName evidence="3">Uncharacterized protein</fullName>
    </submittedName>
</protein>
<accession>A0A5B8HXL3</accession>
<evidence type="ECO:0000256" key="2">
    <source>
        <dbReference type="SAM" id="Phobius"/>
    </source>
</evidence>
<feature type="coiled-coil region" evidence="1">
    <location>
        <begin position="111"/>
        <end position="138"/>
    </location>
</feature>
<name>A0A5B8HXL3_9VIRU</name>
<gene>
    <name evidence="3" type="ORF">2_32</name>
</gene>
<sequence>MKYNKFKIYITLYFIVILGIIIFTCQKHEEMEHFGLISTHKKYDDCKDKCLLKYKDDPDKYKACKSYCKCKKKCSTNSLKKKKCKKICKEKKLNLCRDDKDKMKYLEIKDIFKKERRQKKKEKKIKEMEKEIEENEIVDMKTNKKISYLDRIINTYLPEKDKETIININNGSNKFTSDFKKIFLKYFN</sequence>
<keyword evidence="2" id="KW-0472">Membrane</keyword>
<evidence type="ECO:0000256" key="1">
    <source>
        <dbReference type="SAM" id="Coils"/>
    </source>
</evidence>
<keyword evidence="2" id="KW-1133">Transmembrane helix</keyword>
<evidence type="ECO:0000313" key="3">
    <source>
        <dbReference type="EMBL" id="QDY51960.1"/>
    </source>
</evidence>
<proteinExistence type="predicted"/>
<reference evidence="3" key="1">
    <citation type="submission" date="2018-11" db="EMBL/GenBank/DDBJ databases">
        <title>A distinct lineage of giant viruses engineers rhodopsin photosystems in predatory marine eukaryotes.</title>
        <authorList>
            <person name="Needham D.M."/>
            <person name="Yoshizawa S."/>
            <person name="Hosaka T."/>
            <person name="Poirier C."/>
            <person name="Choi C.-J."/>
            <person name="Hehenberger E."/>
            <person name="Irwin N.A.T."/>
            <person name="Wilken S."/>
            <person name="Yung C.-M."/>
            <person name="Bachy C."/>
            <person name="Kurihara R."/>
            <person name="Nakajima Y."/>
            <person name="Kojima K."/>
            <person name="Kimura-Someya T."/>
            <person name="Leonard G."/>
            <person name="Malmstrom R.R."/>
            <person name="Mende D."/>
            <person name="Olson D.K."/>
            <person name="Sudo Y."/>
            <person name="Sudek S."/>
            <person name="Richards T.A."/>
            <person name="DeLong E.F."/>
            <person name="Keeling P.J."/>
            <person name="Santoro A.E."/>
            <person name="Shirouzu M."/>
            <person name="Iwasaki W."/>
            <person name="Worden A.Z."/>
        </authorList>
    </citation>
    <scope>NUCLEOTIDE SEQUENCE</scope>
</reference>
<organism evidence="3">
    <name type="scientific">Mimiviridae sp. ChoanoV1</name>
    <dbReference type="NCBI Taxonomy" id="2596887"/>
    <lineage>
        <taxon>Viruses</taxon>
        <taxon>Varidnaviria</taxon>
        <taxon>Bamfordvirae</taxon>
        <taxon>Nucleocytoviricota</taxon>
        <taxon>Megaviricetes</taxon>
        <taxon>Imitervirales</taxon>
        <taxon>Schizomimiviridae</taxon>
    </lineage>
</organism>
<feature type="transmembrane region" description="Helical" evidence="2">
    <location>
        <begin position="6"/>
        <end position="25"/>
    </location>
</feature>
<keyword evidence="2" id="KW-0812">Transmembrane</keyword>
<dbReference type="EMBL" id="MK250086">
    <property type="protein sequence ID" value="QDY51960.1"/>
    <property type="molecule type" value="Genomic_DNA"/>
</dbReference>
<keyword evidence="1" id="KW-0175">Coiled coil</keyword>